<keyword evidence="2" id="KW-1185">Reference proteome</keyword>
<dbReference type="EMBL" id="LJDB01000074">
    <property type="protein sequence ID" value="ONI38997.1"/>
    <property type="molecule type" value="Genomic_DNA"/>
</dbReference>
<evidence type="ECO:0000313" key="1">
    <source>
        <dbReference type="EMBL" id="ONI38997.1"/>
    </source>
</evidence>
<gene>
    <name evidence="1" type="ORF">AN396_09580</name>
</gene>
<evidence type="ECO:0000313" key="2">
    <source>
        <dbReference type="Proteomes" id="UP000188605"/>
    </source>
</evidence>
<comment type="caution">
    <text evidence="1">The sequence shown here is derived from an EMBL/GenBank/DDBJ whole genome shotgun (WGS) entry which is preliminary data.</text>
</comment>
<accession>A0ACC8X9Q5</accession>
<dbReference type="Proteomes" id="UP000188605">
    <property type="component" value="Unassembled WGS sequence"/>
</dbReference>
<reference evidence="1" key="1">
    <citation type="submission" date="2016-08" db="EMBL/GenBank/DDBJ databases">
        <authorList>
            <person name="Ngugi D.K."/>
            <person name="Miyake S."/>
            <person name="Stingl U."/>
        </authorList>
    </citation>
    <scope>NUCLEOTIDE SEQUENCE</scope>
    <source>
        <strain evidence="1">SCG-B11WGA-EpuloA1</strain>
    </source>
</reference>
<proteinExistence type="predicted"/>
<sequence>MKKILVVVDMQNDFIDGVLGTQEAQSIIPNVVAKIKSYIQQGYPVYFTKDIHEEDYLTTQEGKNLPVEHCIRGTLGSKFNKEILKFVKSIQQNTLQAIIFEKNGFGSEQLPQYIKNTLIENEEVEIEVVGVCTDICVITNSLVLKTFLPEAKIVVDSSCCAGVTIAKHNNALEAMKSCQIEIV</sequence>
<name>A0ACC8X9Q5_9FIRM</name>
<organism evidence="1 2">
    <name type="scientific">Candidatus Epulonipiscium fishelsonii</name>
    <dbReference type="NCBI Taxonomy" id="77094"/>
    <lineage>
        <taxon>Bacteria</taxon>
        <taxon>Bacillati</taxon>
        <taxon>Bacillota</taxon>
        <taxon>Clostridia</taxon>
        <taxon>Lachnospirales</taxon>
        <taxon>Lachnospiraceae</taxon>
        <taxon>Candidatus Epulonipiscium</taxon>
    </lineage>
</organism>
<protein>
    <submittedName>
        <fullName evidence="1">Amidase</fullName>
    </submittedName>
</protein>